<dbReference type="EMBL" id="VSRR010042984">
    <property type="protein sequence ID" value="MPC76279.1"/>
    <property type="molecule type" value="Genomic_DNA"/>
</dbReference>
<proteinExistence type="predicted"/>
<dbReference type="Proteomes" id="UP000324222">
    <property type="component" value="Unassembled WGS sequence"/>
</dbReference>
<name>A0A5B7I2Y2_PORTR</name>
<feature type="transmembrane region" description="Helical" evidence="2">
    <location>
        <begin position="50"/>
        <end position="69"/>
    </location>
</feature>
<dbReference type="AlphaFoldDB" id="A0A5B7I2Y2"/>
<evidence type="ECO:0000256" key="2">
    <source>
        <dbReference type="SAM" id="Phobius"/>
    </source>
</evidence>
<evidence type="ECO:0000256" key="1">
    <source>
        <dbReference type="SAM" id="MobiDB-lite"/>
    </source>
</evidence>
<keyword evidence="2" id="KW-1133">Transmembrane helix</keyword>
<feature type="region of interest" description="Disordered" evidence="1">
    <location>
        <begin position="1"/>
        <end position="25"/>
    </location>
</feature>
<accession>A0A5B7I2Y2</accession>
<reference evidence="3 4" key="1">
    <citation type="submission" date="2019-05" db="EMBL/GenBank/DDBJ databases">
        <title>Another draft genome of Portunus trituberculatus and its Hox gene families provides insights of decapod evolution.</title>
        <authorList>
            <person name="Jeong J.-H."/>
            <person name="Song I."/>
            <person name="Kim S."/>
            <person name="Choi T."/>
            <person name="Kim D."/>
            <person name="Ryu S."/>
            <person name="Kim W."/>
        </authorList>
    </citation>
    <scope>NUCLEOTIDE SEQUENCE [LARGE SCALE GENOMIC DNA]</scope>
    <source>
        <tissue evidence="3">Muscle</tissue>
    </source>
</reference>
<organism evidence="3 4">
    <name type="scientific">Portunus trituberculatus</name>
    <name type="common">Swimming crab</name>
    <name type="synonym">Neptunus trituberculatus</name>
    <dbReference type="NCBI Taxonomy" id="210409"/>
    <lineage>
        <taxon>Eukaryota</taxon>
        <taxon>Metazoa</taxon>
        <taxon>Ecdysozoa</taxon>
        <taxon>Arthropoda</taxon>
        <taxon>Crustacea</taxon>
        <taxon>Multicrustacea</taxon>
        <taxon>Malacostraca</taxon>
        <taxon>Eumalacostraca</taxon>
        <taxon>Eucarida</taxon>
        <taxon>Decapoda</taxon>
        <taxon>Pleocyemata</taxon>
        <taxon>Brachyura</taxon>
        <taxon>Eubrachyura</taxon>
        <taxon>Portunoidea</taxon>
        <taxon>Portunidae</taxon>
        <taxon>Portuninae</taxon>
        <taxon>Portunus</taxon>
    </lineage>
</organism>
<protein>
    <submittedName>
        <fullName evidence="3">Uncharacterized protein</fullName>
    </submittedName>
</protein>
<comment type="caution">
    <text evidence="3">The sequence shown here is derived from an EMBL/GenBank/DDBJ whole genome shotgun (WGS) entry which is preliminary data.</text>
</comment>
<evidence type="ECO:0000313" key="3">
    <source>
        <dbReference type="EMBL" id="MPC76279.1"/>
    </source>
</evidence>
<gene>
    <name evidence="3" type="ORF">E2C01_070687</name>
</gene>
<keyword evidence="2" id="KW-0472">Membrane</keyword>
<sequence>MVAAVSASVGTDKGTDSAHGRPTAAIVTVPSQSSVRTSGPITAGRGSQQAVLIGWEAVVVVVVVVVVGAG</sequence>
<keyword evidence="4" id="KW-1185">Reference proteome</keyword>
<evidence type="ECO:0000313" key="4">
    <source>
        <dbReference type="Proteomes" id="UP000324222"/>
    </source>
</evidence>
<keyword evidence="2" id="KW-0812">Transmembrane</keyword>